<dbReference type="GO" id="GO:0004252">
    <property type="term" value="F:serine-type endopeptidase activity"/>
    <property type="evidence" value="ECO:0007669"/>
    <property type="project" value="InterPro"/>
</dbReference>
<dbReference type="PANTHER" id="PTHR24271">
    <property type="entry name" value="KALLIKREIN-RELATED"/>
    <property type="match status" value="1"/>
</dbReference>
<feature type="domain" description="Peptidase S1" evidence="2">
    <location>
        <begin position="27"/>
        <end position="269"/>
    </location>
</feature>
<reference evidence="3" key="2">
    <citation type="submission" date="2025-09" db="UniProtKB">
        <authorList>
            <consortium name="Ensembl"/>
        </authorList>
    </citation>
    <scope>IDENTIFICATION</scope>
</reference>
<dbReference type="Ensembl" id="ENSONIT00000077601.1">
    <property type="protein sequence ID" value="ENSONIP00000054297.1"/>
    <property type="gene ID" value="ENSONIG00000036549.1"/>
</dbReference>
<evidence type="ECO:0000256" key="1">
    <source>
        <dbReference type="ARBA" id="ARBA00023157"/>
    </source>
</evidence>
<organism evidence="3 4">
    <name type="scientific">Oreochromis niloticus</name>
    <name type="common">Nile tilapia</name>
    <name type="synonym">Tilapia nilotica</name>
    <dbReference type="NCBI Taxonomy" id="8128"/>
    <lineage>
        <taxon>Eukaryota</taxon>
        <taxon>Metazoa</taxon>
        <taxon>Chordata</taxon>
        <taxon>Craniata</taxon>
        <taxon>Vertebrata</taxon>
        <taxon>Euteleostomi</taxon>
        <taxon>Actinopterygii</taxon>
        <taxon>Neopterygii</taxon>
        <taxon>Teleostei</taxon>
        <taxon>Neoteleostei</taxon>
        <taxon>Acanthomorphata</taxon>
        <taxon>Ovalentaria</taxon>
        <taxon>Cichlomorphae</taxon>
        <taxon>Cichliformes</taxon>
        <taxon>Cichlidae</taxon>
        <taxon>African cichlids</taxon>
        <taxon>Pseudocrenilabrinae</taxon>
        <taxon>Oreochromini</taxon>
        <taxon>Oreochromis</taxon>
    </lineage>
</organism>
<protein>
    <recommendedName>
        <fullName evidence="2">Peptidase S1 domain-containing protein</fullName>
    </recommendedName>
</protein>
<sequence>LSVDLVGRGIPLSGVTVNTEVALQKRIIGGDECERQYHVQLRAVYPHGPSSLCGGSLISDRWILTAAHCLKPGGIMFANLSVHQGGPEQEVQITAEAEIYTDKDTSTGRVHDIMLLQLPSSSDVQPIKLPDCDEPPKRRVVDVSASGSCVLTDTDPSSELICLFFLEPGKSPSLHCAETEVVSCTELNDILQKKFPEVHRVKSYQHWFCGQSPGKDICRGDSGGGVVHNGRIYGVSSFVGDPDFVCRAPAAFMDLCDPEYADWIRKTINP</sequence>
<dbReference type="GO" id="GO:0006508">
    <property type="term" value="P:proteolysis"/>
    <property type="evidence" value="ECO:0007669"/>
    <property type="project" value="InterPro"/>
</dbReference>
<dbReference type="InterPro" id="IPR001314">
    <property type="entry name" value="Peptidase_S1A"/>
</dbReference>
<proteinExistence type="predicted"/>
<dbReference type="GO" id="GO:0030141">
    <property type="term" value="C:secretory granule"/>
    <property type="evidence" value="ECO:0007669"/>
    <property type="project" value="TreeGrafter"/>
</dbReference>
<dbReference type="InterPro" id="IPR009003">
    <property type="entry name" value="Peptidase_S1_PA"/>
</dbReference>
<name>A0A669D3D1_ORENI</name>
<dbReference type="GeneTree" id="ENSGT00390000009571"/>
<dbReference type="InterPro" id="IPR043504">
    <property type="entry name" value="Peptidase_S1_PA_chymotrypsin"/>
</dbReference>
<dbReference type="InterPro" id="IPR001254">
    <property type="entry name" value="Trypsin_dom"/>
</dbReference>
<dbReference type="SMART" id="SM00020">
    <property type="entry name" value="Tryp_SPc"/>
    <property type="match status" value="1"/>
</dbReference>
<dbReference type="InParanoid" id="A0A669D3D1"/>
<dbReference type="PANTHER" id="PTHR24271:SF47">
    <property type="entry name" value="KALLIKREIN-1"/>
    <property type="match status" value="1"/>
</dbReference>
<reference evidence="3" key="1">
    <citation type="submission" date="2025-08" db="UniProtKB">
        <authorList>
            <consortium name="Ensembl"/>
        </authorList>
    </citation>
    <scope>IDENTIFICATION</scope>
</reference>
<dbReference type="Gene3D" id="2.40.10.10">
    <property type="entry name" value="Trypsin-like serine proteases"/>
    <property type="match status" value="1"/>
</dbReference>
<dbReference type="OMA" id="TITQHEI"/>
<dbReference type="SUPFAM" id="SSF50494">
    <property type="entry name" value="Trypsin-like serine proteases"/>
    <property type="match status" value="1"/>
</dbReference>
<evidence type="ECO:0000259" key="2">
    <source>
        <dbReference type="PROSITE" id="PS50240"/>
    </source>
</evidence>
<dbReference type="Proteomes" id="UP000005207">
    <property type="component" value="Unplaced"/>
</dbReference>
<dbReference type="AlphaFoldDB" id="A0A669D3D1"/>
<dbReference type="PROSITE" id="PS50240">
    <property type="entry name" value="TRYPSIN_DOM"/>
    <property type="match status" value="1"/>
</dbReference>
<keyword evidence="1" id="KW-1015">Disulfide bond</keyword>
<dbReference type="PRINTS" id="PR00722">
    <property type="entry name" value="CHYMOTRYPSIN"/>
</dbReference>
<keyword evidence="4" id="KW-1185">Reference proteome</keyword>
<dbReference type="PROSITE" id="PS00134">
    <property type="entry name" value="TRYPSIN_HIS"/>
    <property type="match status" value="1"/>
</dbReference>
<dbReference type="InterPro" id="IPR018114">
    <property type="entry name" value="TRYPSIN_HIS"/>
</dbReference>
<evidence type="ECO:0000313" key="3">
    <source>
        <dbReference type="Ensembl" id="ENSONIP00000054297.1"/>
    </source>
</evidence>
<dbReference type="Pfam" id="PF00089">
    <property type="entry name" value="Trypsin"/>
    <property type="match status" value="1"/>
</dbReference>
<accession>A0A669D3D1</accession>
<evidence type="ECO:0000313" key="4">
    <source>
        <dbReference type="Proteomes" id="UP000005207"/>
    </source>
</evidence>